<proteinExistence type="predicted"/>
<dbReference type="RefSeq" id="WP_061319522.1">
    <property type="nucleotide sequence ID" value="NZ_CP013849.1"/>
</dbReference>
<organism evidence="1">
    <name type="scientific">Clostridium botulinum</name>
    <dbReference type="NCBI Taxonomy" id="1491"/>
    <lineage>
        <taxon>Bacteria</taxon>
        <taxon>Bacillati</taxon>
        <taxon>Bacillota</taxon>
        <taxon>Clostridia</taxon>
        <taxon>Eubacteriales</taxon>
        <taxon>Clostridiaceae</taxon>
        <taxon>Clostridium</taxon>
    </lineage>
</organism>
<reference evidence="1" key="1">
    <citation type="submission" date="2019-04" db="EMBL/GenBank/DDBJ databases">
        <title>Genome sequencing of Clostridium botulinum Groups I-IV and Clostridium butyricum.</title>
        <authorList>
            <person name="Brunt J."/>
            <person name="Van Vliet A.H.M."/>
            <person name="Stringer S.C."/>
            <person name="Carter A.T."/>
            <person name="Peck M.W."/>
        </authorList>
    </citation>
    <scope>NUCLEOTIDE SEQUENCE</scope>
    <source>
        <strain evidence="1">IFR 15/031</strain>
    </source>
</reference>
<dbReference type="EMBL" id="SWRL01000002">
    <property type="protein sequence ID" value="NFH61208.1"/>
    <property type="molecule type" value="Genomic_DNA"/>
</dbReference>
<evidence type="ECO:0000313" key="1">
    <source>
        <dbReference type="EMBL" id="NFH61208.1"/>
    </source>
</evidence>
<protein>
    <submittedName>
        <fullName evidence="1">Uncharacterized protein</fullName>
    </submittedName>
</protein>
<dbReference type="Gene3D" id="2.60.40.3940">
    <property type="match status" value="1"/>
</dbReference>
<sequence>MVIISYAKTNWIDGFTPLSAEKLNNIENGIKELEDKLEYYVKAIDIINTINSSGTGSLILPNKFMIQVGTANYNSSSEGWQKGYTVVSLGKQFANTNYKVVATSRYSGGATDMLPTIQNRDTQSFNVYIRNLDKAIPMVEVTVNYIAIGVSP</sequence>
<name>A0A6G4EDG2_CLOBO</name>
<gene>
    <name evidence="1" type="ORF">FC962_04695</name>
</gene>
<accession>A0A6G4EDG2</accession>
<dbReference type="AlphaFoldDB" id="A0A6G4EDG2"/>
<comment type="caution">
    <text evidence="1">The sequence shown here is derived from an EMBL/GenBank/DDBJ whole genome shotgun (WGS) entry which is preliminary data.</text>
</comment>